<dbReference type="PANTHER" id="PTHR43272">
    <property type="entry name" value="LONG-CHAIN-FATTY-ACID--COA LIGASE"/>
    <property type="match status" value="1"/>
</dbReference>
<dbReference type="GO" id="GO:0005783">
    <property type="term" value="C:endoplasmic reticulum"/>
    <property type="evidence" value="ECO:0007669"/>
    <property type="project" value="TreeGrafter"/>
</dbReference>
<reference evidence="2" key="1">
    <citation type="submission" date="2021-01" db="UniProtKB">
        <authorList>
            <consortium name="EnsemblPlants"/>
        </authorList>
    </citation>
    <scope>IDENTIFICATION</scope>
</reference>
<dbReference type="Proteomes" id="UP000594263">
    <property type="component" value="Unplaced"/>
</dbReference>
<protein>
    <recommendedName>
        <fullName evidence="1">AMP-dependent synthetase/ligase domain-containing protein</fullName>
    </recommendedName>
</protein>
<accession>A0A7N0TBT4</accession>
<organism evidence="2 3">
    <name type="scientific">Kalanchoe fedtschenkoi</name>
    <name type="common">Lavender scallops</name>
    <name type="synonym">South American air plant</name>
    <dbReference type="NCBI Taxonomy" id="63787"/>
    <lineage>
        <taxon>Eukaryota</taxon>
        <taxon>Viridiplantae</taxon>
        <taxon>Streptophyta</taxon>
        <taxon>Embryophyta</taxon>
        <taxon>Tracheophyta</taxon>
        <taxon>Spermatophyta</taxon>
        <taxon>Magnoliopsida</taxon>
        <taxon>eudicotyledons</taxon>
        <taxon>Gunneridae</taxon>
        <taxon>Pentapetalae</taxon>
        <taxon>Saxifragales</taxon>
        <taxon>Crassulaceae</taxon>
        <taxon>Kalanchoe</taxon>
    </lineage>
</organism>
<name>A0A7N0TBT4_KALFE</name>
<keyword evidence="3" id="KW-1185">Reference proteome</keyword>
<dbReference type="InterPro" id="IPR042099">
    <property type="entry name" value="ANL_N_sf"/>
</dbReference>
<evidence type="ECO:0000313" key="3">
    <source>
        <dbReference type="Proteomes" id="UP000594263"/>
    </source>
</evidence>
<dbReference type="InterPro" id="IPR000873">
    <property type="entry name" value="AMP-dep_synth/lig_dom"/>
</dbReference>
<dbReference type="EnsemblPlants" id="Kaladp0032s0036.1.v1.1">
    <property type="protein sequence ID" value="Kaladp0032s0036.1.v1.1"/>
    <property type="gene ID" value="Kaladp0032s0036.v1.1"/>
</dbReference>
<dbReference type="Gramene" id="Kaladp0032s0036.1.v1.1">
    <property type="protein sequence ID" value="Kaladp0032s0036.1.v1.1"/>
    <property type="gene ID" value="Kaladp0032s0036.v1.1"/>
</dbReference>
<evidence type="ECO:0000259" key="1">
    <source>
        <dbReference type="Pfam" id="PF00501"/>
    </source>
</evidence>
<proteinExistence type="predicted"/>
<dbReference type="Gene3D" id="3.40.50.12780">
    <property type="entry name" value="N-terminal domain of ligase-like"/>
    <property type="match status" value="1"/>
</dbReference>
<feature type="domain" description="AMP-dependent synthetase/ligase" evidence="1">
    <location>
        <begin position="80"/>
        <end position="444"/>
    </location>
</feature>
<dbReference type="GO" id="GO:0004467">
    <property type="term" value="F:long-chain fatty acid-CoA ligase activity"/>
    <property type="evidence" value="ECO:0007669"/>
    <property type="project" value="TreeGrafter"/>
</dbReference>
<dbReference type="PANTHER" id="PTHR43272:SF92">
    <property type="entry name" value="LONG CHAIN ACYL-COA SYNTHETASE 8"/>
    <property type="match status" value="1"/>
</dbReference>
<dbReference type="AlphaFoldDB" id="A0A7N0TBT4"/>
<dbReference type="OMA" id="LPYKSYW"/>
<sequence length="557" mass="61057">MVKQRGVPADVGGEPGFAIRNARSAELIQVPWEGSTTMANLFGQSCKKYSSNKFLGTRKIISREFLAGSDGREFEKLHLGEYEWETWQTLERACNFASGLVRFGHQSDSRVAIFSDTRAEWLIAFQGCFRQNLTVVTIYASLGDDALVHSLNETEVSTLVCESKQLKKLASISSSLKTIRHVIYFEDHGVTIGPSVLDDVGAWKVSSFSEIQKLGRENPVPPSLPSIADAALIMYTIGSTGLPKGVIMPHESVIFTYYGADTKSQYQLCIHGVFASCSLAHVYELESETVMMTAGCAIGYSSPLTLTDTSSKIKKGTKGDASALKPTLLVAVPAIIDRIRDGVSKKVEEKGGIAKKLFSWGYKRTKSSRRKLNVRNLLGGNVRHSLCGGAPLSCDSQRFISICMGAIVSMAYGMTETCAGACFTDPDDPSVGRVGPPLPCCHIKHHATTMVSADPFKSYCVALIVPACKELEWAQGAGIQYEDFSRLCDEREAVSEVHRELSKLAKSARLDKFEIPAKIKLLPDPWTPETGLVTAALKLKREQIKAKFKDELQELYK</sequence>
<dbReference type="SUPFAM" id="SSF56801">
    <property type="entry name" value="Acetyl-CoA synthetase-like"/>
    <property type="match status" value="1"/>
</dbReference>
<dbReference type="GO" id="GO:0016020">
    <property type="term" value="C:membrane"/>
    <property type="evidence" value="ECO:0007669"/>
    <property type="project" value="TreeGrafter"/>
</dbReference>
<dbReference type="Pfam" id="PF00501">
    <property type="entry name" value="AMP-binding"/>
    <property type="match status" value="1"/>
</dbReference>
<evidence type="ECO:0000313" key="2">
    <source>
        <dbReference type="EnsemblPlants" id="Kaladp0032s0036.1.v1.1"/>
    </source>
</evidence>